<dbReference type="GO" id="GO:0016020">
    <property type="term" value="C:membrane"/>
    <property type="evidence" value="ECO:0007669"/>
    <property type="project" value="UniProtKB-SubCell"/>
</dbReference>
<dbReference type="OrthoDB" id="429955at2759"/>
<sequence length="254" mass="27724">MPIAVVGFSFADVGGNVLAVLAFKSTSLLSALVLSSWTIPCVMLLSTYFLHAKYSLIHVRSAVICLVGLALLIWCDTMATDDATANHSWIGDIICLMSATSYAVCNVIEEHLVSHHTTAEILGKAGLLGSLLCGMQALYFEYDTVISIQWTLGSGLLVVGYILCLFTMYSLVPTVYRMTSATFVNMNLITNNFYSLLVGLFFLNAKMPPFYLVAYVLVITGVISYSLAPSTTDNDSEEHRQILKSPDHSITSYT</sequence>
<keyword evidence="6 8" id="KW-0472">Membrane</keyword>
<dbReference type="InterPro" id="IPR052221">
    <property type="entry name" value="SLC35F_Transporter"/>
</dbReference>
<dbReference type="SUPFAM" id="SSF103481">
    <property type="entry name" value="Multidrug resistance efflux transporter EmrE"/>
    <property type="match status" value="2"/>
</dbReference>
<feature type="transmembrane region" description="Helical" evidence="8">
    <location>
        <begin position="184"/>
        <end position="203"/>
    </location>
</feature>
<comment type="subcellular location">
    <subcellularLocation>
        <location evidence="1">Membrane</location>
        <topology evidence="1">Multi-pass membrane protein</topology>
    </subcellularLocation>
</comment>
<keyword evidence="3" id="KW-0813">Transport</keyword>
<dbReference type="Proteomes" id="UP000252139">
    <property type="component" value="Unassembled WGS sequence"/>
</dbReference>
<evidence type="ECO:0000313" key="10">
    <source>
        <dbReference type="Proteomes" id="UP000252139"/>
    </source>
</evidence>
<feature type="transmembrane region" description="Helical" evidence="8">
    <location>
        <begin position="57"/>
        <end position="74"/>
    </location>
</feature>
<evidence type="ECO:0000256" key="8">
    <source>
        <dbReference type="SAM" id="Phobius"/>
    </source>
</evidence>
<feature type="transmembrane region" description="Helical" evidence="8">
    <location>
        <begin position="29"/>
        <end position="50"/>
    </location>
</feature>
<gene>
    <name evidence="9" type="ORF">CU097_006938</name>
</gene>
<evidence type="ECO:0008006" key="11">
    <source>
        <dbReference type="Google" id="ProtNLM"/>
    </source>
</evidence>
<dbReference type="InterPro" id="IPR037185">
    <property type="entry name" value="EmrE-like"/>
</dbReference>
<dbReference type="GO" id="GO:0022857">
    <property type="term" value="F:transmembrane transporter activity"/>
    <property type="evidence" value="ECO:0007669"/>
    <property type="project" value="InterPro"/>
</dbReference>
<dbReference type="Pfam" id="PF06027">
    <property type="entry name" value="SLC35F"/>
    <property type="match status" value="1"/>
</dbReference>
<dbReference type="EMBL" id="PJQL01000730">
    <property type="protein sequence ID" value="RCH93185.1"/>
    <property type="molecule type" value="Genomic_DNA"/>
</dbReference>
<organism evidence="9 10">
    <name type="scientific">Rhizopus azygosporus</name>
    <name type="common">Rhizopus microsporus var. azygosporus</name>
    <dbReference type="NCBI Taxonomy" id="86630"/>
    <lineage>
        <taxon>Eukaryota</taxon>
        <taxon>Fungi</taxon>
        <taxon>Fungi incertae sedis</taxon>
        <taxon>Mucoromycota</taxon>
        <taxon>Mucoromycotina</taxon>
        <taxon>Mucoromycetes</taxon>
        <taxon>Mucorales</taxon>
        <taxon>Mucorineae</taxon>
        <taxon>Rhizopodaceae</taxon>
        <taxon>Rhizopus</taxon>
    </lineage>
</organism>
<feature type="transmembrane region" description="Helical" evidence="8">
    <location>
        <begin position="121"/>
        <end position="140"/>
    </location>
</feature>
<feature type="transmembrane region" description="Helical" evidence="8">
    <location>
        <begin position="152"/>
        <end position="172"/>
    </location>
</feature>
<evidence type="ECO:0000256" key="5">
    <source>
        <dbReference type="ARBA" id="ARBA00022989"/>
    </source>
</evidence>
<name>A0A367JTH4_RHIAZ</name>
<evidence type="ECO:0000256" key="1">
    <source>
        <dbReference type="ARBA" id="ARBA00004141"/>
    </source>
</evidence>
<evidence type="ECO:0000256" key="2">
    <source>
        <dbReference type="ARBA" id="ARBA00007863"/>
    </source>
</evidence>
<dbReference type="AlphaFoldDB" id="A0A367JTH4"/>
<keyword evidence="5 8" id="KW-1133">Transmembrane helix</keyword>
<keyword evidence="4 8" id="KW-0812">Transmembrane</keyword>
<proteinExistence type="inferred from homology"/>
<protein>
    <recommendedName>
        <fullName evidence="11">DUF914-domain-containing protein</fullName>
    </recommendedName>
</protein>
<evidence type="ECO:0000256" key="7">
    <source>
        <dbReference type="SAM" id="MobiDB-lite"/>
    </source>
</evidence>
<feature type="transmembrane region" description="Helical" evidence="8">
    <location>
        <begin position="209"/>
        <end position="228"/>
    </location>
</feature>
<keyword evidence="10" id="KW-1185">Reference proteome</keyword>
<evidence type="ECO:0000256" key="3">
    <source>
        <dbReference type="ARBA" id="ARBA00022448"/>
    </source>
</evidence>
<evidence type="ECO:0000313" key="9">
    <source>
        <dbReference type="EMBL" id="RCH93185.1"/>
    </source>
</evidence>
<comment type="caution">
    <text evidence="9">The sequence shown here is derived from an EMBL/GenBank/DDBJ whole genome shotgun (WGS) entry which is preliminary data.</text>
</comment>
<dbReference type="STRING" id="86630.A0A367JTH4"/>
<accession>A0A367JTH4</accession>
<evidence type="ECO:0000256" key="4">
    <source>
        <dbReference type="ARBA" id="ARBA00022692"/>
    </source>
</evidence>
<feature type="transmembrane region" description="Helical" evidence="8">
    <location>
        <begin position="89"/>
        <end position="109"/>
    </location>
</feature>
<evidence type="ECO:0000256" key="6">
    <source>
        <dbReference type="ARBA" id="ARBA00023136"/>
    </source>
</evidence>
<reference evidence="9 10" key="1">
    <citation type="journal article" date="2018" name="G3 (Bethesda)">
        <title>Phylogenetic and Phylogenomic Definition of Rhizopus Species.</title>
        <authorList>
            <person name="Gryganskyi A.P."/>
            <person name="Golan J."/>
            <person name="Dolatabadi S."/>
            <person name="Mondo S."/>
            <person name="Robb S."/>
            <person name="Idnurm A."/>
            <person name="Muszewska A."/>
            <person name="Steczkiewicz K."/>
            <person name="Masonjones S."/>
            <person name="Liao H.L."/>
            <person name="Gajdeczka M.T."/>
            <person name="Anike F."/>
            <person name="Vuek A."/>
            <person name="Anishchenko I.M."/>
            <person name="Voigt K."/>
            <person name="de Hoog G.S."/>
            <person name="Smith M.E."/>
            <person name="Heitman J."/>
            <person name="Vilgalys R."/>
            <person name="Stajich J.E."/>
        </authorList>
    </citation>
    <scope>NUCLEOTIDE SEQUENCE [LARGE SCALE GENOMIC DNA]</scope>
    <source>
        <strain evidence="9 10">CBS 357.93</strain>
    </source>
</reference>
<dbReference type="InterPro" id="IPR009262">
    <property type="entry name" value="SLC35_F1/F2/F6"/>
</dbReference>
<feature type="region of interest" description="Disordered" evidence="7">
    <location>
        <begin position="230"/>
        <end position="254"/>
    </location>
</feature>
<dbReference type="PANTHER" id="PTHR14233:SF4">
    <property type="entry name" value="SOLUTE CARRIER FAMILY 35 MEMBER F2"/>
    <property type="match status" value="1"/>
</dbReference>
<dbReference type="PANTHER" id="PTHR14233">
    <property type="entry name" value="DUF914-RELATED"/>
    <property type="match status" value="1"/>
</dbReference>
<comment type="similarity">
    <text evidence="2">Belongs to the SLC35F solute transporter family.</text>
</comment>
<feature type="compositionally biased region" description="Basic and acidic residues" evidence="7">
    <location>
        <begin position="237"/>
        <end position="247"/>
    </location>
</feature>